<dbReference type="Pfam" id="PF04909">
    <property type="entry name" value="Amidohydro_2"/>
    <property type="match status" value="1"/>
</dbReference>
<sequence length="309" mass="34548">MVDAHHHLWDLGAEHRYPWLMKQSVVRFFGDPAPIQRNYGVTEFRDDIGALPIVASVHIQVGVDSGDELAETLWLQDQHRRHGLPSAIVAFCDLTAARLPPRLDDHCAANALRGIRQIVGRSAEEDRDSGSDALLDNPAFLEGLIHLAQRGLSFDLQLIPGQMERAAKLLRKVPNLRVALCHGGSLSDFSPEGRACWKRGISRLAKLPNVICKLSGFGMFDKRWSADSIREQFYTALDAFGPSRIAFGSNFPVDKLAMGYGQVWRRYFQLTAGLSSSERQQMFHDTAADFYNLPRQAEPARMILTPDQA</sequence>
<dbReference type="OrthoDB" id="9787654at2"/>
<keyword evidence="4" id="KW-1185">Reference proteome</keyword>
<organism evidence="3 4">
    <name type="scientific">Novosphingobium fuchskuhlense</name>
    <dbReference type="NCBI Taxonomy" id="1117702"/>
    <lineage>
        <taxon>Bacteria</taxon>
        <taxon>Pseudomonadati</taxon>
        <taxon>Pseudomonadota</taxon>
        <taxon>Alphaproteobacteria</taxon>
        <taxon>Sphingomonadales</taxon>
        <taxon>Sphingomonadaceae</taxon>
        <taxon>Novosphingobium</taxon>
    </lineage>
</organism>
<protein>
    <recommendedName>
        <fullName evidence="2">Amidohydrolase-related domain-containing protein</fullName>
    </recommendedName>
</protein>
<proteinExistence type="inferred from homology"/>
<dbReference type="PANTHER" id="PTHR43569:SF1">
    <property type="entry name" value="BLL3371 PROTEIN"/>
    <property type="match status" value="1"/>
</dbReference>
<name>A0A117UTJ6_9SPHN</name>
<dbReference type="AlphaFoldDB" id="A0A117UTJ6"/>
<dbReference type="GO" id="GO:0016787">
    <property type="term" value="F:hydrolase activity"/>
    <property type="evidence" value="ECO:0007669"/>
    <property type="project" value="InterPro"/>
</dbReference>
<dbReference type="InterPro" id="IPR052350">
    <property type="entry name" value="Metallo-dep_Lactonases"/>
</dbReference>
<feature type="domain" description="Amidohydrolase-related" evidence="2">
    <location>
        <begin position="2"/>
        <end position="293"/>
    </location>
</feature>
<evidence type="ECO:0000256" key="1">
    <source>
        <dbReference type="ARBA" id="ARBA00038310"/>
    </source>
</evidence>
<comment type="similarity">
    <text evidence="1">Belongs to the metallo-dependent hydrolases superfamily.</text>
</comment>
<dbReference type="STRING" id="1117702.AQZ52_14290"/>
<evidence type="ECO:0000313" key="3">
    <source>
        <dbReference type="EMBL" id="KUR70589.1"/>
    </source>
</evidence>
<comment type="caution">
    <text evidence="3">The sequence shown here is derived from an EMBL/GenBank/DDBJ whole genome shotgun (WGS) entry which is preliminary data.</text>
</comment>
<gene>
    <name evidence="3" type="ORF">AQZ52_14290</name>
</gene>
<dbReference type="PANTHER" id="PTHR43569">
    <property type="entry name" value="AMIDOHYDROLASE"/>
    <property type="match status" value="1"/>
</dbReference>
<dbReference type="Gene3D" id="3.20.20.140">
    <property type="entry name" value="Metal-dependent hydrolases"/>
    <property type="match status" value="1"/>
</dbReference>
<dbReference type="SUPFAM" id="SSF51556">
    <property type="entry name" value="Metallo-dependent hydrolases"/>
    <property type="match status" value="1"/>
</dbReference>
<accession>A0A117UTJ6</accession>
<dbReference type="Proteomes" id="UP000058012">
    <property type="component" value="Unassembled WGS sequence"/>
</dbReference>
<dbReference type="InterPro" id="IPR032466">
    <property type="entry name" value="Metal_Hydrolase"/>
</dbReference>
<reference evidence="3 4" key="1">
    <citation type="submission" date="2015-10" db="EMBL/GenBank/DDBJ databases">
        <title>Draft genome sequence of Novosphingobium fuchskuhlense DSM 25065 isolated from a surface water sample of the southwest basin of Lake Grosse Fuchskuhle.</title>
        <authorList>
            <person name="Ruckert C."/>
            <person name="Winkler A."/>
            <person name="Glaeser J."/>
            <person name="Grossart H.-P."/>
            <person name="Kalinowski J."/>
            <person name="Glaeser S."/>
        </authorList>
    </citation>
    <scope>NUCLEOTIDE SEQUENCE [LARGE SCALE GENOMIC DNA]</scope>
    <source>
        <strain evidence="3 4">FNE08-7</strain>
    </source>
</reference>
<dbReference type="EMBL" id="LLZS01000009">
    <property type="protein sequence ID" value="KUR70589.1"/>
    <property type="molecule type" value="Genomic_DNA"/>
</dbReference>
<evidence type="ECO:0000313" key="4">
    <source>
        <dbReference type="Proteomes" id="UP000058012"/>
    </source>
</evidence>
<evidence type="ECO:0000259" key="2">
    <source>
        <dbReference type="Pfam" id="PF04909"/>
    </source>
</evidence>
<dbReference type="InterPro" id="IPR006680">
    <property type="entry name" value="Amidohydro-rel"/>
</dbReference>